<organism evidence="1 2">
    <name type="scientific">Dibothriocephalus latus</name>
    <name type="common">Fish tapeworm</name>
    <name type="synonym">Diphyllobothrium latum</name>
    <dbReference type="NCBI Taxonomy" id="60516"/>
    <lineage>
        <taxon>Eukaryota</taxon>
        <taxon>Metazoa</taxon>
        <taxon>Spiralia</taxon>
        <taxon>Lophotrochozoa</taxon>
        <taxon>Platyhelminthes</taxon>
        <taxon>Cestoda</taxon>
        <taxon>Eucestoda</taxon>
        <taxon>Diphyllobothriidea</taxon>
        <taxon>Diphyllobothriidae</taxon>
        <taxon>Dibothriocephalus</taxon>
    </lineage>
</organism>
<reference evidence="1 2" key="1">
    <citation type="submission" date="2018-11" db="EMBL/GenBank/DDBJ databases">
        <authorList>
            <consortium name="Pathogen Informatics"/>
        </authorList>
    </citation>
    <scope>NUCLEOTIDE SEQUENCE [LARGE SCALE GENOMIC DNA]</scope>
</reference>
<name>A0A3P7MHP6_DIBLA</name>
<dbReference type="AlphaFoldDB" id="A0A3P7MHP6"/>
<dbReference type="Proteomes" id="UP000281553">
    <property type="component" value="Unassembled WGS sequence"/>
</dbReference>
<gene>
    <name evidence="1" type="ORF">DILT_LOCUS14198</name>
</gene>
<proteinExistence type="predicted"/>
<keyword evidence="2" id="KW-1185">Reference proteome</keyword>
<dbReference type="OrthoDB" id="6235377at2759"/>
<evidence type="ECO:0000313" key="1">
    <source>
        <dbReference type="EMBL" id="VDN23113.1"/>
    </source>
</evidence>
<dbReference type="EMBL" id="UYRU01073170">
    <property type="protein sequence ID" value="VDN23113.1"/>
    <property type="molecule type" value="Genomic_DNA"/>
</dbReference>
<accession>A0A3P7MHP6</accession>
<sequence length="94" mass="11369">MAVIAAPLCYLLFYLLVGIAWAGSNRWRRLLYHAPPTRRVEKKPKQETEKEFEERRQTWSEGIPRHYNFDPKEYLDDFLTSEGIDVSIKRWRRK</sequence>
<evidence type="ECO:0000313" key="2">
    <source>
        <dbReference type="Proteomes" id="UP000281553"/>
    </source>
</evidence>
<protein>
    <submittedName>
        <fullName evidence="1">Uncharacterized protein</fullName>
    </submittedName>
</protein>